<evidence type="ECO:0000259" key="3">
    <source>
        <dbReference type="PROSITE" id="PS50961"/>
    </source>
</evidence>
<dbReference type="GeneID" id="42437801"/>
<dbReference type="RefSeq" id="YP_009710657.1">
    <property type="nucleotide sequence ID" value="NC_045198.1"/>
</dbReference>
<reference evidence="4" key="1">
    <citation type="journal article" name="Front. Microbiol.">
        <title>Comparative Mitogenome Analysis Reveals Mitochondrial Genome Differentiation in Ectomycorrhizal and Asymbiotic Amanita Species.</title>
        <authorList>
            <person name="Li Q."/>
            <person name="He X."/>
            <person name="Ren Y."/>
            <person name="Xiong C."/>
            <person name="Jin X."/>
            <person name="Peng L."/>
            <person name="Huang W."/>
        </authorList>
    </citation>
    <scope>NUCLEOTIDE SEQUENCE</scope>
</reference>
<keyword evidence="1 2" id="KW-0694">RNA-binding</keyword>
<proteinExistence type="predicted"/>
<sequence>MKKQQFFKDFTFTLDQATTLRQIKKLYISTTLRKFFNDVHIYNLEEKQLFGIILRLKLVSGQIISITNLQRCTNKSFRNLLNLFKLYLDMRSSTYHQQKADQIIFSYHIFSSNYIDEKMNPELQDSIISEDKKVSVIEEKPEEFMKLNHFKLPLTYGYDFPFKFAKLNPQLINDDSIYELDFQNENDKFITRILDKVTKQIKLEFSDESLNRDNLFLRSSGEKEWVIINNKEVVLQRILDFNKSRAYIKTLGKSKKKDRKFLTLDIETYGLKIKNDTQLIPFLISTYNGINDTFKTKFLSKDYDSDMQNLLFELLKKDYNNYKIYIHNLSRFDGIFLLKNVIKLSDKIAIKIEPLIRDGQMLSIKVKYGFKSENKFRY</sequence>
<dbReference type="EMBL" id="MK993558">
    <property type="protein sequence ID" value="QFZ98606.1"/>
    <property type="molecule type" value="Genomic_DNA"/>
</dbReference>
<evidence type="ECO:0000313" key="4">
    <source>
        <dbReference type="EMBL" id="QFZ98606.1"/>
    </source>
</evidence>
<dbReference type="InterPro" id="IPR006630">
    <property type="entry name" value="La_HTH"/>
</dbReference>
<dbReference type="PROSITE" id="PS50961">
    <property type="entry name" value="HTH_LA"/>
    <property type="match status" value="1"/>
</dbReference>
<protein>
    <submittedName>
        <fullName evidence="4">DNA polymerase type B</fullName>
    </submittedName>
</protein>
<keyword evidence="4" id="KW-0496">Mitochondrion</keyword>
<name>A0A5Q0N246_9AGAR</name>
<dbReference type="AlphaFoldDB" id="A0A5Q0N246"/>
<dbReference type="SUPFAM" id="SSF53098">
    <property type="entry name" value="Ribonuclease H-like"/>
    <property type="match status" value="1"/>
</dbReference>
<evidence type="ECO:0000256" key="2">
    <source>
        <dbReference type="PROSITE-ProRule" id="PRU00332"/>
    </source>
</evidence>
<organism evidence="4">
    <name type="scientific">Amanita inopinata</name>
    <dbReference type="NCBI Taxonomy" id="933333"/>
    <lineage>
        <taxon>Eukaryota</taxon>
        <taxon>Fungi</taxon>
        <taxon>Dikarya</taxon>
        <taxon>Basidiomycota</taxon>
        <taxon>Agaricomycotina</taxon>
        <taxon>Agaricomycetes</taxon>
        <taxon>Agaricomycetidae</taxon>
        <taxon>Agaricales</taxon>
        <taxon>Pluteineae</taxon>
        <taxon>Amanitaceae</taxon>
        <taxon>Amanita</taxon>
    </lineage>
</organism>
<dbReference type="InterPro" id="IPR012337">
    <property type="entry name" value="RNaseH-like_sf"/>
</dbReference>
<geneLocation type="mitochondrion" evidence="4"/>
<gene>
    <name evidence="4" type="primary">orf378</name>
</gene>
<feature type="domain" description="HTH La-type RNA-binding" evidence="3">
    <location>
        <begin position="187"/>
        <end position="284"/>
    </location>
</feature>
<evidence type="ECO:0000256" key="1">
    <source>
        <dbReference type="ARBA" id="ARBA00022884"/>
    </source>
</evidence>
<dbReference type="GO" id="GO:0003723">
    <property type="term" value="F:RNA binding"/>
    <property type="evidence" value="ECO:0007669"/>
    <property type="project" value="UniProtKB-UniRule"/>
</dbReference>
<accession>A0A5Q0N246</accession>